<gene>
    <name evidence="1" type="ORF">SAMN05660918_1793</name>
</gene>
<dbReference type="RefSeq" id="WP_091311837.1">
    <property type="nucleotide sequence ID" value="NZ_CBCSJU010000004.1"/>
</dbReference>
<dbReference type="EMBL" id="FNYA01000004">
    <property type="protein sequence ID" value="SEI87926.1"/>
    <property type="molecule type" value="Genomic_DNA"/>
</dbReference>
<evidence type="ECO:0000313" key="2">
    <source>
        <dbReference type="Proteomes" id="UP000199702"/>
    </source>
</evidence>
<sequence length="250" mass="28502">MTEIATGLIVAAGGSILNFASTKIYNSITGSSKNFIWTNKNINLKNFKISDEFDELKKRTRIIVIDDENSFPTKLFKDEGYTIDKWDIVKDYSKLENGFFDIIVLDIKGVALHISEDDGLGVLISLKKNNPAQIIISYSQHSFDLSKIEFFQLADENIAKPSDFLKIKNILDNLITTQFKPDRYISALDQLLLKNNISDSNIKKIKAEIAKAIKRKKAPDWNKSLEFIQNRTDLAKQIKSLSETIIKFFK</sequence>
<protein>
    <submittedName>
        <fullName evidence="1">Uncharacterized protein</fullName>
    </submittedName>
</protein>
<dbReference type="InterPro" id="IPR011006">
    <property type="entry name" value="CheY-like_superfamily"/>
</dbReference>
<dbReference type="SUPFAM" id="SSF52172">
    <property type="entry name" value="CheY-like"/>
    <property type="match status" value="1"/>
</dbReference>
<dbReference type="STRING" id="402734.SAMN05660918_1793"/>
<dbReference type="Proteomes" id="UP000199702">
    <property type="component" value="Unassembled WGS sequence"/>
</dbReference>
<accession>A0A1H6U8S3</accession>
<proteinExistence type="predicted"/>
<name>A0A1H6U8S3_9FLAO</name>
<organism evidence="1 2">
    <name type="scientific">Flavobacterium terrigena</name>
    <dbReference type="NCBI Taxonomy" id="402734"/>
    <lineage>
        <taxon>Bacteria</taxon>
        <taxon>Pseudomonadati</taxon>
        <taxon>Bacteroidota</taxon>
        <taxon>Flavobacteriia</taxon>
        <taxon>Flavobacteriales</taxon>
        <taxon>Flavobacteriaceae</taxon>
        <taxon>Flavobacterium</taxon>
    </lineage>
</organism>
<reference evidence="2" key="1">
    <citation type="submission" date="2016-10" db="EMBL/GenBank/DDBJ databases">
        <authorList>
            <person name="Varghese N."/>
            <person name="Submissions S."/>
        </authorList>
    </citation>
    <scope>NUCLEOTIDE SEQUENCE [LARGE SCALE GENOMIC DNA]</scope>
    <source>
        <strain evidence="2">DSM 17934</strain>
    </source>
</reference>
<dbReference type="OrthoDB" id="1492258at2"/>
<dbReference type="AlphaFoldDB" id="A0A1H6U8S3"/>
<keyword evidence="2" id="KW-1185">Reference proteome</keyword>
<evidence type="ECO:0000313" key="1">
    <source>
        <dbReference type="EMBL" id="SEI87926.1"/>
    </source>
</evidence>
<dbReference type="Gene3D" id="3.40.50.2300">
    <property type="match status" value="1"/>
</dbReference>